<evidence type="ECO:0000256" key="9">
    <source>
        <dbReference type="ARBA" id="ARBA00049003"/>
    </source>
</evidence>
<evidence type="ECO:0000313" key="15">
    <source>
        <dbReference type="Proteomes" id="UP000593567"/>
    </source>
</evidence>
<dbReference type="PANTHER" id="PTHR24058:SF28">
    <property type="entry name" value="SERINE_THREONINE-PROTEIN KINASE MINIBRAIN"/>
    <property type="match status" value="1"/>
</dbReference>
<keyword evidence="4" id="KW-0808">Transferase</keyword>
<organism evidence="14 15">
    <name type="scientific">Bugula neritina</name>
    <name type="common">Brown bryozoan</name>
    <name type="synonym">Sertularia neritina</name>
    <dbReference type="NCBI Taxonomy" id="10212"/>
    <lineage>
        <taxon>Eukaryota</taxon>
        <taxon>Metazoa</taxon>
        <taxon>Spiralia</taxon>
        <taxon>Lophotrochozoa</taxon>
        <taxon>Bryozoa</taxon>
        <taxon>Gymnolaemata</taxon>
        <taxon>Cheilostomatida</taxon>
        <taxon>Flustrina</taxon>
        <taxon>Buguloidea</taxon>
        <taxon>Bugulidae</taxon>
        <taxon>Bugula</taxon>
    </lineage>
</organism>
<dbReference type="PROSITE" id="PS50011">
    <property type="entry name" value="PROTEIN_KINASE_DOM"/>
    <property type="match status" value="1"/>
</dbReference>
<dbReference type="EMBL" id="VXIV02001548">
    <property type="protein sequence ID" value="KAF6031995.1"/>
    <property type="molecule type" value="Genomic_DNA"/>
</dbReference>
<dbReference type="Proteomes" id="UP000593567">
    <property type="component" value="Unassembled WGS sequence"/>
</dbReference>
<keyword evidence="8" id="KW-0539">Nucleus</keyword>
<comment type="catalytic activity">
    <reaction evidence="9">
        <text>L-seryl-[protein] + ATP = O-phospho-L-seryl-[protein] + ADP + H(+)</text>
        <dbReference type="Rhea" id="RHEA:17989"/>
        <dbReference type="Rhea" id="RHEA-COMP:9863"/>
        <dbReference type="Rhea" id="RHEA-COMP:11604"/>
        <dbReference type="ChEBI" id="CHEBI:15378"/>
        <dbReference type="ChEBI" id="CHEBI:29999"/>
        <dbReference type="ChEBI" id="CHEBI:30616"/>
        <dbReference type="ChEBI" id="CHEBI:83421"/>
        <dbReference type="ChEBI" id="CHEBI:456216"/>
        <dbReference type="EC" id="2.7.12.1"/>
    </reaction>
</comment>
<evidence type="ECO:0000256" key="4">
    <source>
        <dbReference type="ARBA" id="ARBA00022679"/>
    </source>
</evidence>
<evidence type="ECO:0000256" key="5">
    <source>
        <dbReference type="ARBA" id="ARBA00022741"/>
    </source>
</evidence>
<dbReference type="InterPro" id="IPR050494">
    <property type="entry name" value="Ser_Thr_dual-spec_kinase"/>
</dbReference>
<evidence type="ECO:0000256" key="11">
    <source>
        <dbReference type="ARBA" id="ARBA00051680"/>
    </source>
</evidence>
<feature type="region of interest" description="Disordered" evidence="12">
    <location>
        <begin position="348"/>
        <end position="430"/>
    </location>
</feature>
<dbReference type="OrthoDB" id="9332038at2759"/>
<keyword evidence="5" id="KW-0547">Nucleotide-binding</keyword>
<evidence type="ECO:0000313" key="14">
    <source>
        <dbReference type="EMBL" id="KAF6031995.1"/>
    </source>
</evidence>
<name>A0A7J7K1G0_BUGNE</name>
<keyword evidence="3" id="KW-0723">Serine/threonine-protein kinase</keyword>
<accession>A0A7J7K1G0</accession>
<dbReference type="InterPro" id="IPR000719">
    <property type="entry name" value="Prot_kinase_dom"/>
</dbReference>
<dbReference type="AlphaFoldDB" id="A0A7J7K1G0"/>
<evidence type="ECO:0000256" key="1">
    <source>
        <dbReference type="ARBA" id="ARBA00004123"/>
    </source>
</evidence>
<feature type="region of interest" description="Disordered" evidence="12">
    <location>
        <begin position="259"/>
        <end position="296"/>
    </location>
</feature>
<dbReference type="CDD" id="cd14226">
    <property type="entry name" value="PKc_DYRK1"/>
    <property type="match status" value="1"/>
</dbReference>
<proteinExistence type="predicted"/>
<evidence type="ECO:0000256" key="8">
    <source>
        <dbReference type="ARBA" id="ARBA00023242"/>
    </source>
</evidence>
<comment type="catalytic activity">
    <reaction evidence="10">
        <text>L-threonyl-[protein] + ATP = O-phospho-L-threonyl-[protein] + ADP + H(+)</text>
        <dbReference type="Rhea" id="RHEA:46608"/>
        <dbReference type="Rhea" id="RHEA-COMP:11060"/>
        <dbReference type="Rhea" id="RHEA-COMP:11605"/>
        <dbReference type="ChEBI" id="CHEBI:15378"/>
        <dbReference type="ChEBI" id="CHEBI:30013"/>
        <dbReference type="ChEBI" id="CHEBI:30616"/>
        <dbReference type="ChEBI" id="CHEBI:61977"/>
        <dbReference type="ChEBI" id="CHEBI:456216"/>
        <dbReference type="EC" id="2.7.12.1"/>
    </reaction>
</comment>
<dbReference type="InterPro" id="IPR044131">
    <property type="entry name" value="PKc_DYR1A/1B"/>
</dbReference>
<comment type="subcellular location">
    <subcellularLocation>
        <location evidence="1">Nucleus</location>
    </subcellularLocation>
</comment>
<dbReference type="InterPro" id="IPR008271">
    <property type="entry name" value="Ser/Thr_kinase_AS"/>
</dbReference>
<feature type="compositionally biased region" description="Basic and acidic residues" evidence="12">
    <location>
        <begin position="356"/>
        <end position="366"/>
    </location>
</feature>
<feature type="compositionally biased region" description="Polar residues" evidence="12">
    <location>
        <begin position="259"/>
        <end position="292"/>
    </location>
</feature>
<dbReference type="SMART" id="SM00220">
    <property type="entry name" value="S_TKc"/>
    <property type="match status" value="1"/>
</dbReference>
<dbReference type="Gene3D" id="1.10.510.10">
    <property type="entry name" value="Transferase(Phosphotransferase) domain 1"/>
    <property type="match status" value="1"/>
</dbReference>
<dbReference type="SUPFAM" id="SSF56112">
    <property type="entry name" value="Protein kinase-like (PK-like)"/>
    <property type="match status" value="1"/>
</dbReference>
<protein>
    <recommendedName>
        <fullName evidence="2">dual-specificity kinase</fullName>
        <ecNumber evidence="2">2.7.12.1</ecNumber>
    </recommendedName>
</protein>
<evidence type="ECO:0000256" key="10">
    <source>
        <dbReference type="ARBA" id="ARBA00049308"/>
    </source>
</evidence>
<dbReference type="GO" id="GO:0004674">
    <property type="term" value="F:protein serine/threonine kinase activity"/>
    <property type="evidence" value="ECO:0007669"/>
    <property type="project" value="UniProtKB-KW"/>
</dbReference>
<comment type="catalytic activity">
    <reaction evidence="11">
        <text>L-tyrosyl-[protein] + ATP = O-phospho-L-tyrosyl-[protein] + ADP + H(+)</text>
        <dbReference type="Rhea" id="RHEA:10596"/>
        <dbReference type="Rhea" id="RHEA-COMP:10136"/>
        <dbReference type="Rhea" id="RHEA-COMP:20101"/>
        <dbReference type="ChEBI" id="CHEBI:15378"/>
        <dbReference type="ChEBI" id="CHEBI:30616"/>
        <dbReference type="ChEBI" id="CHEBI:46858"/>
        <dbReference type="ChEBI" id="CHEBI:61978"/>
        <dbReference type="ChEBI" id="CHEBI:456216"/>
        <dbReference type="EC" id="2.7.12.1"/>
    </reaction>
</comment>
<dbReference type="GO" id="GO:0004712">
    <property type="term" value="F:protein serine/threonine/tyrosine kinase activity"/>
    <property type="evidence" value="ECO:0007669"/>
    <property type="project" value="UniProtKB-EC"/>
</dbReference>
<evidence type="ECO:0000256" key="2">
    <source>
        <dbReference type="ARBA" id="ARBA00013203"/>
    </source>
</evidence>
<dbReference type="PANTHER" id="PTHR24058">
    <property type="entry name" value="DUAL SPECIFICITY PROTEIN KINASE"/>
    <property type="match status" value="1"/>
</dbReference>
<gene>
    <name evidence="14" type="ORF">EB796_009717</name>
</gene>
<dbReference type="FunFam" id="1.10.510.10:FF:000117">
    <property type="entry name" value="dual specificity tyrosine-phosphorylation-regulated kinase 1A isoform X1"/>
    <property type="match status" value="1"/>
</dbReference>
<dbReference type="InterPro" id="IPR011009">
    <property type="entry name" value="Kinase-like_dom_sf"/>
</dbReference>
<feature type="compositionally biased region" description="Polar residues" evidence="12">
    <location>
        <begin position="367"/>
        <end position="379"/>
    </location>
</feature>
<evidence type="ECO:0000256" key="3">
    <source>
        <dbReference type="ARBA" id="ARBA00022527"/>
    </source>
</evidence>
<reference evidence="14" key="1">
    <citation type="submission" date="2020-06" db="EMBL/GenBank/DDBJ databases">
        <title>Draft genome of Bugula neritina, a colonial animal packing powerful symbionts and potential medicines.</title>
        <authorList>
            <person name="Rayko M."/>
        </authorList>
    </citation>
    <scope>NUCLEOTIDE SEQUENCE [LARGE SCALE GENOMIC DNA]</scope>
    <source>
        <strain evidence="14">Kwan_BN1</strain>
    </source>
</reference>
<evidence type="ECO:0000256" key="6">
    <source>
        <dbReference type="ARBA" id="ARBA00022777"/>
    </source>
</evidence>
<dbReference type="GO" id="GO:0005634">
    <property type="term" value="C:nucleus"/>
    <property type="evidence" value="ECO:0007669"/>
    <property type="project" value="UniProtKB-SubCell"/>
</dbReference>
<evidence type="ECO:0000256" key="12">
    <source>
        <dbReference type="SAM" id="MobiDB-lite"/>
    </source>
</evidence>
<keyword evidence="6" id="KW-0418">Kinase</keyword>
<evidence type="ECO:0000256" key="7">
    <source>
        <dbReference type="ARBA" id="ARBA00022840"/>
    </source>
</evidence>
<evidence type="ECO:0000259" key="13">
    <source>
        <dbReference type="PROSITE" id="PS50011"/>
    </source>
</evidence>
<keyword evidence="7" id="KW-0067">ATP-binding</keyword>
<dbReference type="PROSITE" id="PS00108">
    <property type="entry name" value="PROTEIN_KINASE_ST"/>
    <property type="match status" value="1"/>
</dbReference>
<comment type="caution">
    <text evidence="14">The sequence shown here is derived from an EMBL/GenBank/DDBJ whole genome shotgun (WGS) entry which is preliminary data.</text>
</comment>
<dbReference type="GO" id="GO:0005524">
    <property type="term" value="F:ATP binding"/>
    <property type="evidence" value="ECO:0007669"/>
    <property type="project" value="UniProtKB-KW"/>
</dbReference>
<feature type="domain" description="Protein kinase" evidence="13">
    <location>
        <begin position="1"/>
        <end position="250"/>
    </location>
</feature>
<sequence>MYRNHLCLVFELLSYNLYDLLRNTNFRGVSLNLTRKFAQQLCTALLFLATPELNIIHCDLKPENILLCNPKRSAIKIVDFGSSCQIGNRIYQYIQSRFYRSPEVLLGVPYDLGIDMWSLGCILLEMHTGEPLFAGSNEFDQMMKIVEVLGIPPDALLDKAPKTRKFFDQLPDKSYVCKKPKDSKRYKAPGTRRLHDILGADKGGPGGRRHGEAGHTLQDYLKFKDLIIRMLDYDPKSRVTPYYALQHNFFKRTLDESTNTSKSANASPANMDPQTHTSTPSHIAYSKSSHGFTSHRKHAPVEYLHKDNNGVVTGNTAMDYDPSILIVSQQAIWPKTDTIALGNFSTSSTGQYHSCSGKDRNPDSEKSPYNSISTSNQYYKSHRTLPNKESPSSTHIHCSIQGSQQPTKSSYSSLTQTSDNTRTSSRDESPMVVVQVIDG</sequence>
<dbReference type="Pfam" id="PF00069">
    <property type="entry name" value="Pkinase"/>
    <property type="match status" value="1"/>
</dbReference>
<keyword evidence="15" id="KW-1185">Reference proteome</keyword>
<dbReference type="EC" id="2.7.12.1" evidence="2"/>
<feature type="compositionally biased region" description="Polar residues" evidence="12">
    <location>
        <begin position="387"/>
        <end position="423"/>
    </location>
</feature>